<keyword evidence="1" id="KW-0472">Membrane</keyword>
<dbReference type="Proteomes" id="UP000811609">
    <property type="component" value="Chromosome 1"/>
</dbReference>
<gene>
    <name evidence="3" type="ORF">CIPAW_01G104700</name>
</gene>
<keyword evidence="4" id="KW-1185">Reference proteome</keyword>
<dbReference type="AlphaFoldDB" id="A0A8T1RKV7"/>
<proteinExistence type="predicted"/>
<evidence type="ECO:0000313" key="4">
    <source>
        <dbReference type="Proteomes" id="UP000811609"/>
    </source>
</evidence>
<protein>
    <recommendedName>
        <fullName evidence="2">PGG domain-containing protein</fullName>
    </recommendedName>
</protein>
<keyword evidence="1" id="KW-0812">Transmembrane</keyword>
<evidence type="ECO:0000256" key="1">
    <source>
        <dbReference type="SAM" id="Phobius"/>
    </source>
</evidence>
<dbReference type="PANTHER" id="PTHR24177">
    <property type="entry name" value="CASKIN"/>
    <property type="match status" value="1"/>
</dbReference>
<comment type="caution">
    <text evidence="3">The sequence shown here is derived from an EMBL/GenBank/DDBJ whole genome shotgun (WGS) entry which is preliminary data.</text>
</comment>
<reference evidence="3" key="1">
    <citation type="submission" date="2020-12" db="EMBL/GenBank/DDBJ databases">
        <title>WGS assembly of Carya illinoinensis cv. Pawnee.</title>
        <authorList>
            <person name="Platts A."/>
            <person name="Shu S."/>
            <person name="Wright S."/>
            <person name="Barry K."/>
            <person name="Edger P."/>
            <person name="Pires J.C."/>
            <person name="Schmutz J."/>
        </authorList>
    </citation>
    <scope>NUCLEOTIDE SEQUENCE</scope>
    <source>
        <tissue evidence="3">Leaf</tissue>
    </source>
</reference>
<feature type="domain" description="PGG" evidence="2">
    <location>
        <begin position="171"/>
        <end position="283"/>
    </location>
</feature>
<accession>A0A8T1RKV7</accession>
<feature type="transmembrane region" description="Helical" evidence="1">
    <location>
        <begin position="292"/>
        <end position="316"/>
    </location>
</feature>
<dbReference type="EMBL" id="CM031809">
    <property type="protein sequence ID" value="KAG6667488.1"/>
    <property type="molecule type" value="Genomic_DNA"/>
</dbReference>
<feature type="transmembrane region" description="Helical" evidence="1">
    <location>
        <begin position="217"/>
        <end position="240"/>
    </location>
</feature>
<evidence type="ECO:0000259" key="2">
    <source>
        <dbReference type="Pfam" id="PF13962"/>
    </source>
</evidence>
<sequence>MEHLYEMKLVHEQSHELLRLMCKEVSNSYQDEMLNDEIYSAIHCAIKEGIFEFFRDVLKANPDLLLLHDENKRNVFMFAVQCHQAKIFSLIISSGLDRIQGAALQMQREVQWFEIFKLYLNKRGKISFAKFLHYYYYHHHHHHYHQHHLRSQYSPRIIYRATHKGLLKEGEKWMKDTTTSCTVVAALILTVMFAAAFTVPGGNNQGTGLPVFFNKRLFMLFMVSDSLSLFSSLTSVLMFLGILTSRYTEEDFLIYLPTKMIIGLSTLFFSIAAMMIAFSSGLLLILDEELIMVIPVICFTSIPVALFVLMQFPLLVDMFISTYGSSIFDRKMKPWL</sequence>
<dbReference type="PANTHER" id="PTHR24177:SF329">
    <property type="entry name" value="ANKYRIN REPEAT PROTEIN"/>
    <property type="match status" value="1"/>
</dbReference>
<dbReference type="GO" id="GO:0016020">
    <property type="term" value="C:membrane"/>
    <property type="evidence" value="ECO:0007669"/>
    <property type="project" value="TreeGrafter"/>
</dbReference>
<name>A0A8T1RKV7_CARIL</name>
<organism evidence="3 4">
    <name type="scientific">Carya illinoinensis</name>
    <name type="common">Pecan</name>
    <dbReference type="NCBI Taxonomy" id="32201"/>
    <lineage>
        <taxon>Eukaryota</taxon>
        <taxon>Viridiplantae</taxon>
        <taxon>Streptophyta</taxon>
        <taxon>Embryophyta</taxon>
        <taxon>Tracheophyta</taxon>
        <taxon>Spermatophyta</taxon>
        <taxon>Magnoliopsida</taxon>
        <taxon>eudicotyledons</taxon>
        <taxon>Gunneridae</taxon>
        <taxon>Pentapetalae</taxon>
        <taxon>rosids</taxon>
        <taxon>fabids</taxon>
        <taxon>Fagales</taxon>
        <taxon>Juglandaceae</taxon>
        <taxon>Carya</taxon>
    </lineage>
</organism>
<keyword evidence="1" id="KW-1133">Transmembrane helix</keyword>
<feature type="transmembrane region" description="Helical" evidence="1">
    <location>
        <begin position="177"/>
        <end position="197"/>
    </location>
</feature>
<dbReference type="Pfam" id="PF13962">
    <property type="entry name" value="PGG"/>
    <property type="match status" value="1"/>
</dbReference>
<evidence type="ECO:0000313" key="3">
    <source>
        <dbReference type="EMBL" id="KAG6667488.1"/>
    </source>
</evidence>
<dbReference type="InterPro" id="IPR026961">
    <property type="entry name" value="PGG_dom"/>
</dbReference>
<feature type="transmembrane region" description="Helical" evidence="1">
    <location>
        <begin position="261"/>
        <end position="286"/>
    </location>
</feature>